<evidence type="ECO:0000256" key="1">
    <source>
        <dbReference type="SAM" id="Phobius"/>
    </source>
</evidence>
<dbReference type="InterPro" id="IPR056411">
    <property type="entry name" value="CysS_C"/>
</dbReference>
<sequence length="237" mass="25395">MDKPSDCSSIEDVTGSGERVVAHKSWEQAVVWVGGPALGAGAGWVVKPLAAWVATLPWAPMQGPFKLAEQIPEWVLVGGGALLGLVLAFFVALDMLVVTVSAERVVLTRGDDTTEVDGAKVSAVFLDGKRIVLLGADGGELASEKTDLKAGALRGAFTAAGYRWREEGDPHAGEYRLWVEDTPGLPPGADALLKARKRALRGGEDKDVRLLRAELGRLGVVVRDDDKRQYWRLTRTG</sequence>
<feature type="transmembrane region" description="Helical" evidence="1">
    <location>
        <begin position="74"/>
        <end position="100"/>
    </location>
</feature>
<dbReference type="AlphaFoldDB" id="A0A1G9RS98"/>
<keyword evidence="1" id="KW-1133">Transmembrane helix</keyword>
<proteinExistence type="predicted"/>
<dbReference type="InterPro" id="IPR057798">
    <property type="entry name" value="PH_YqeB"/>
</dbReference>
<keyword evidence="5" id="KW-1185">Reference proteome</keyword>
<evidence type="ECO:0000313" key="5">
    <source>
        <dbReference type="Proteomes" id="UP000183376"/>
    </source>
</evidence>
<name>A0A1G9RS98_ALLAB</name>
<dbReference type="Pfam" id="PF23493">
    <property type="entry name" value="CysS_C"/>
    <property type="match status" value="1"/>
</dbReference>
<dbReference type="Proteomes" id="UP000183376">
    <property type="component" value="Chromosome I"/>
</dbReference>
<dbReference type="EMBL" id="LT629701">
    <property type="protein sequence ID" value="SDM25837.1"/>
    <property type="molecule type" value="Genomic_DNA"/>
</dbReference>
<feature type="domain" description="Cysteinyl-tRNA ligase anticodon binding" evidence="2">
    <location>
        <begin position="182"/>
        <end position="232"/>
    </location>
</feature>
<dbReference type="STRING" id="211114.SAMN04489726_0632"/>
<keyword evidence="1" id="KW-0472">Membrane</keyword>
<keyword evidence="1" id="KW-0812">Transmembrane</keyword>
<organism evidence="4 5">
    <name type="scientific">Allokutzneria albata</name>
    <name type="common">Kibdelosporangium albatum</name>
    <dbReference type="NCBI Taxonomy" id="211114"/>
    <lineage>
        <taxon>Bacteria</taxon>
        <taxon>Bacillati</taxon>
        <taxon>Actinomycetota</taxon>
        <taxon>Actinomycetes</taxon>
        <taxon>Pseudonocardiales</taxon>
        <taxon>Pseudonocardiaceae</taxon>
        <taxon>Allokutzneria</taxon>
    </lineage>
</organism>
<dbReference type="eggNOG" id="ENOG502ZBUP">
    <property type="taxonomic scope" value="Bacteria"/>
</dbReference>
<gene>
    <name evidence="4" type="ORF">SAMN04489726_0632</name>
</gene>
<accession>A0A1G9RS98</accession>
<evidence type="ECO:0000259" key="3">
    <source>
        <dbReference type="Pfam" id="PF23494"/>
    </source>
</evidence>
<dbReference type="Pfam" id="PF23494">
    <property type="entry name" value="bPH_10"/>
    <property type="match status" value="1"/>
</dbReference>
<feature type="transmembrane region" description="Helical" evidence="1">
    <location>
        <begin position="29"/>
        <end position="54"/>
    </location>
</feature>
<evidence type="ECO:0000259" key="2">
    <source>
        <dbReference type="Pfam" id="PF23493"/>
    </source>
</evidence>
<evidence type="ECO:0008006" key="6">
    <source>
        <dbReference type="Google" id="ProtNLM"/>
    </source>
</evidence>
<reference evidence="4 5" key="1">
    <citation type="submission" date="2016-10" db="EMBL/GenBank/DDBJ databases">
        <authorList>
            <person name="de Groot N.N."/>
        </authorList>
    </citation>
    <scope>NUCLEOTIDE SEQUENCE [LARGE SCALE GENOMIC DNA]</scope>
    <source>
        <strain evidence="4 5">DSM 44149</strain>
    </source>
</reference>
<protein>
    <recommendedName>
        <fullName evidence="6">DUF308 domain-containing protein</fullName>
    </recommendedName>
</protein>
<feature type="domain" description="YqeB PH" evidence="3">
    <location>
        <begin position="20"/>
        <end position="165"/>
    </location>
</feature>
<evidence type="ECO:0000313" key="4">
    <source>
        <dbReference type="EMBL" id="SDM25837.1"/>
    </source>
</evidence>